<dbReference type="CDD" id="cd00130">
    <property type="entry name" value="PAS"/>
    <property type="match status" value="1"/>
</dbReference>
<gene>
    <name evidence="2" type="ORF">CQ405_00920</name>
</gene>
<organism evidence="2 3">
    <name type="scientific">Campylobacter blaseri</name>
    <dbReference type="NCBI Taxonomy" id="2042961"/>
    <lineage>
        <taxon>Bacteria</taxon>
        <taxon>Pseudomonadati</taxon>
        <taxon>Campylobacterota</taxon>
        <taxon>Epsilonproteobacteria</taxon>
        <taxon>Campylobacterales</taxon>
        <taxon>Campylobacteraceae</taxon>
        <taxon>Campylobacter</taxon>
    </lineage>
</organism>
<dbReference type="Gene3D" id="3.30.450.20">
    <property type="entry name" value="PAS domain"/>
    <property type="match status" value="1"/>
</dbReference>
<sequence length="192" mass="22040">MHRPTPVNIELALDPNRYFISKTDTKGIITSVNEYFMKIAGYTREELIGKPHSIIRHPDMPKIIYKILWDKIQSGQNIAAICKNLAKDGKYYWVVTDFEINKDPNTGEIIEYTAYRRAPSRETIETVIPIYKELIEAEKIGGMEASEKHLQRILKNMGMSYDDFINNELKKSGLADAFKGAMKSAWGKFFGK</sequence>
<protein>
    <submittedName>
        <fullName evidence="2">Histidine kinase</fullName>
    </submittedName>
</protein>
<keyword evidence="2" id="KW-0418">Kinase</keyword>
<dbReference type="AlphaFoldDB" id="A0A2P8R481"/>
<dbReference type="InterPro" id="IPR013655">
    <property type="entry name" value="PAS_fold_3"/>
</dbReference>
<evidence type="ECO:0000259" key="1">
    <source>
        <dbReference type="PROSITE" id="PS50112"/>
    </source>
</evidence>
<proteinExistence type="predicted"/>
<dbReference type="PROSITE" id="PS50112">
    <property type="entry name" value="PAS"/>
    <property type="match status" value="1"/>
</dbReference>
<dbReference type="GO" id="GO:0016301">
    <property type="term" value="F:kinase activity"/>
    <property type="evidence" value="ECO:0007669"/>
    <property type="project" value="UniProtKB-KW"/>
</dbReference>
<reference evidence="3" key="1">
    <citation type="submission" date="2017-10" db="EMBL/GenBank/DDBJ databases">
        <title>Campylobacter species from seals.</title>
        <authorList>
            <person name="Gilbert M.J."/>
            <person name="Zomer A.L."/>
            <person name="Timmerman A.J."/>
            <person name="Duim B."/>
            <person name="Wagenaar J.A."/>
        </authorList>
    </citation>
    <scope>NUCLEOTIDE SEQUENCE [LARGE SCALE GENOMIC DNA]</scope>
    <source>
        <strain evidence="3">17S00004-5</strain>
    </source>
</reference>
<dbReference type="OrthoDB" id="9806477at2"/>
<dbReference type="EMBL" id="PDHH01000001">
    <property type="protein sequence ID" value="PSM53314.1"/>
    <property type="molecule type" value="Genomic_DNA"/>
</dbReference>
<dbReference type="Pfam" id="PF08447">
    <property type="entry name" value="PAS_3"/>
    <property type="match status" value="1"/>
</dbReference>
<evidence type="ECO:0000313" key="3">
    <source>
        <dbReference type="Proteomes" id="UP000240535"/>
    </source>
</evidence>
<keyword evidence="2" id="KW-0808">Transferase</keyword>
<accession>A0A2P8R481</accession>
<feature type="domain" description="PAS" evidence="1">
    <location>
        <begin position="5"/>
        <end position="75"/>
    </location>
</feature>
<keyword evidence="3" id="KW-1185">Reference proteome</keyword>
<dbReference type="NCBIfam" id="TIGR00229">
    <property type="entry name" value="sensory_box"/>
    <property type="match status" value="1"/>
</dbReference>
<dbReference type="Proteomes" id="UP000240535">
    <property type="component" value="Unassembled WGS sequence"/>
</dbReference>
<dbReference type="InterPro" id="IPR035965">
    <property type="entry name" value="PAS-like_dom_sf"/>
</dbReference>
<dbReference type="InterPro" id="IPR000014">
    <property type="entry name" value="PAS"/>
</dbReference>
<name>A0A2P8R481_9BACT</name>
<dbReference type="SUPFAM" id="SSF55785">
    <property type="entry name" value="PYP-like sensor domain (PAS domain)"/>
    <property type="match status" value="1"/>
</dbReference>
<evidence type="ECO:0000313" key="2">
    <source>
        <dbReference type="EMBL" id="PSM53314.1"/>
    </source>
</evidence>
<comment type="caution">
    <text evidence="2">The sequence shown here is derived from an EMBL/GenBank/DDBJ whole genome shotgun (WGS) entry which is preliminary data.</text>
</comment>